<dbReference type="InterPro" id="IPR022291">
    <property type="entry name" value="Bacteriocin_synth_cyclodeHase"/>
</dbReference>
<dbReference type="STRING" id="1577474.GA0111570_105125"/>
<name>A0A1G6GVE9_9ACTN</name>
<evidence type="ECO:0000256" key="1">
    <source>
        <dbReference type="SAM" id="MobiDB-lite"/>
    </source>
</evidence>
<feature type="region of interest" description="Disordered" evidence="1">
    <location>
        <begin position="299"/>
        <end position="319"/>
    </location>
</feature>
<protein>
    <submittedName>
        <fullName evidence="2">Bacteriocin biosynthesis cyclodehydratase domain-containing protein</fullName>
    </submittedName>
</protein>
<dbReference type="Proteomes" id="UP000199086">
    <property type="component" value="Unassembled WGS sequence"/>
</dbReference>
<gene>
    <name evidence="2" type="ORF">GA0111570_105125</name>
</gene>
<dbReference type="NCBIfam" id="TIGR03882">
    <property type="entry name" value="cyclo_dehyd_2"/>
    <property type="match status" value="1"/>
</dbReference>
<reference evidence="2 3" key="1">
    <citation type="submission" date="2016-06" db="EMBL/GenBank/DDBJ databases">
        <authorList>
            <person name="Olsen C.W."/>
            <person name="Carey S."/>
            <person name="Hinshaw L."/>
            <person name="Karasin A.I."/>
        </authorList>
    </citation>
    <scope>NUCLEOTIDE SEQUENCE [LARGE SCALE GENOMIC DNA]</scope>
    <source>
        <strain evidence="2 3">LZ-22</strain>
    </source>
</reference>
<sequence>MIDLRDGSVQVGCDTDRGLRIPAAADPGIRRLLTELTGQRTVAGLAEWCGLAPQAVEDVVRELERHRLLAVNRPQVDPLAGTPLVRVVGAVPAVGDLVVGLLGAGVGTVQVVDRHGRAAALLPEFVRRRAADATALRSRVEVVDHLGRRASPPGTPTVLAPGRLEPDPADVAALLRNDDPHVVARPRPGGALLGPFVVPGHTSCLACADLARASRDPSWAEQRAGLAATRADIPDALVPWTVSTVLAQLACWSAGGSPDLVDRTVEMGIQDWRQRWRPWRPHPRCGCCRSAQSIPSGASIAPSSSTMVGSATIRSTDAP</sequence>
<dbReference type="Gene3D" id="3.40.50.720">
    <property type="entry name" value="NAD(P)-binding Rossmann-like Domain"/>
    <property type="match status" value="1"/>
</dbReference>
<accession>A0A1G6GVE9</accession>
<keyword evidence="3" id="KW-1185">Reference proteome</keyword>
<evidence type="ECO:0000313" key="3">
    <source>
        <dbReference type="Proteomes" id="UP000199086"/>
    </source>
</evidence>
<feature type="compositionally biased region" description="Polar residues" evidence="1">
    <location>
        <begin position="306"/>
        <end position="319"/>
    </location>
</feature>
<proteinExistence type="predicted"/>
<dbReference type="AlphaFoldDB" id="A0A1G6GVE9"/>
<dbReference type="EMBL" id="FMYF01000005">
    <property type="protein sequence ID" value="SDB85911.1"/>
    <property type="molecule type" value="Genomic_DNA"/>
</dbReference>
<organism evidence="2 3">
    <name type="scientific">Raineyella antarctica</name>
    <dbReference type="NCBI Taxonomy" id="1577474"/>
    <lineage>
        <taxon>Bacteria</taxon>
        <taxon>Bacillati</taxon>
        <taxon>Actinomycetota</taxon>
        <taxon>Actinomycetes</taxon>
        <taxon>Propionibacteriales</taxon>
        <taxon>Propionibacteriaceae</taxon>
        <taxon>Raineyella</taxon>
    </lineage>
</organism>
<evidence type="ECO:0000313" key="2">
    <source>
        <dbReference type="EMBL" id="SDB85911.1"/>
    </source>
</evidence>